<feature type="domain" description="Era-type G" evidence="4">
    <location>
        <begin position="14"/>
        <end position="120"/>
    </location>
</feature>
<proteinExistence type="inferred from homology"/>
<dbReference type="Gene3D" id="3.40.50.300">
    <property type="entry name" value="P-loop containing nucleotide triphosphate hydrolases"/>
    <property type="match status" value="1"/>
</dbReference>
<accession>A0A484ZIK3</accession>
<dbReference type="AlphaFoldDB" id="A0A484ZIK3"/>
<protein>
    <recommendedName>
        <fullName evidence="2">GTPase Era</fullName>
    </recommendedName>
</protein>
<dbReference type="PANTHER" id="PTHR42698:SF1">
    <property type="entry name" value="GTPASE ERA, MITOCHONDRIAL"/>
    <property type="match status" value="1"/>
</dbReference>
<name>A0A484ZIK3_9GAMM</name>
<reference evidence="5 6" key="1">
    <citation type="submission" date="2019-03" db="EMBL/GenBank/DDBJ databases">
        <authorList>
            <consortium name="Pathogen Informatics"/>
        </authorList>
    </citation>
    <scope>NUCLEOTIDE SEQUENCE [LARGE SCALE GENOMIC DNA]</scope>
    <source>
        <strain evidence="5 6">NCTC12282</strain>
    </source>
</reference>
<dbReference type="GO" id="GO:0005525">
    <property type="term" value="F:GTP binding"/>
    <property type="evidence" value="ECO:0007669"/>
    <property type="project" value="InterPro"/>
</dbReference>
<comment type="caution">
    <text evidence="3">Lacks conserved residue(s) required for the propagation of feature annotation.</text>
</comment>
<organism evidence="5 6">
    <name type="scientific">Budvicia aquatica</name>
    <dbReference type="NCBI Taxonomy" id="82979"/>
    <lineage>
        <taxon>Bacteria</taxon>
        <taxon>Pseudomonadati</taxon>
        <taxon>Pseudomonadota</taxon>
        <taxon>Gammaproteobacteria</taxon>
        <taxon>Enterobacterales</taxon>
        <taxon>Budviciaceae</taxon>
        <taxon>Budvicia</taxon>
    </lineage>
</organism>
<dbReference type="InterPro" id="IPR005225">
    <property type="entry name" value="Small_GTP-bd"/>
</dbReference>
<evidence type="ECO:0000256" key="2">
    <source>
        <dbReference type="ARBA" id="ARBA00020484"/>
    </source>
</evidence>
<evidence type="ECO:0000313" key="6">
    <source>
        <dbReference type="Proteomes" id="UP000373449"/>
    </source>
</evidence>
<dbReference type="GO" id="GO:0019843">
    <property type="term" value="F:rRNA binding"/>
    <property type="evidence" value="ECO:0007669"/>
    <property type="project" value="TreeGrafter"/>
</dbReference>
<dbReference type="SUPFAM" id="SSF52540">
    <property type="entry name" value="P-loop containing nucleoside triphosphate hydrolases"/>
    <property type="match status" value="1"/>
</dbReference>
<comment type="similarity">
    <text evidence="1 3">Belongs to the TRAFAC class TrmE-Era-EngA-EngB-Septin-like GTPase superfamily. Era GTPase family.</text>
</comment>
<evidence type="ECO:0000313" key="5">
    <source>
        <dbReference type="EMBL" id="VFS48290.1"/>
    </source>
</evidence>
<sequence>MTTENKIVDGEKTYCGFIAIVGRPNVGKSTLLNQFLGQKVSITSRKAQTTRHRILGIHTEGPYQAVYVDTPGLHMEEKRAINRLMNRAASSSIGDVELVIFVVEGTHWTPDDEMVVNKLA</sequence>
<dbReference type="InterPro" id="IPR005662">
    <property type="entry name" value="GTPase_Era-like"/>
</dbReference>
<dbReference type="GO" id="GO:0043024">
    <property type="term" value="F:ribosomal small subunit binding"/>
    <property type="evidence" value="ECO:0007669"/>
    <property type="project" value="TreeGrafter"/>
</dbReference>
<evidence type="ECO:0000256" key="3">
    <source>
        <dbReference type="PROSITE-ProRule" id="PRU01050"/>
    </source>
</evidence>
<dbReference type="Proteomes" id="UP000373449">
    <property type="component" value="Unassembled WGS sequence"/>
</dbReference>
<dbReference type="CDD" id="cd04163">
    <property type="entry name" value="Era"/>
    <property type="match status" value="1"/>
</dbReference>
<dbReference type="PROSITE" id="PS51713">
    <property type="entry name" value="G_ERA"/>
    <property type="match status" value="1"/>
</dbReference>
<dbReference type="InterPro" id="IPR030388">
    <property type="entry name" value="G_ERA_dom"/>
</dbReference>
<dbReference type="GO" id="GO:0005829">
    <property type="term" value="C:cytosol"/>
    <property type="evidence" value="ECO:0007669"/>
    <property type="project" value="TreeGrafter"/>
</dbReference>
<evidence type="ECO:0000256" key="1">
    <source>
        <dbReference type="ARBA" id="ARBA00007921"/>
    </source>
</evidence>
<dbReference type="GO" id="GO:0000028">
    <property type="term" value="P:ribosomal small subunit assembly"/>
    <property type="evidence" value="ECO:0007669"/>
    <property type="project" value="TreeGrafter"/>
</dbReference>
<dbReference type="NCBIfam" id="TIGR00436">
    <property type="entry name" value="era"/>
    <property type="match status" value="1"/>
</dbReference>
<dbReference type="PRINTS" id="PR00326">
    <property type="entry name" value="GTP1OBG"/>
</dbReference>
<dbReference type="NCBIfam" id="TIGR00231">
    <property type="entry name" value="small_GTP"/>
    <property type="match status" value="1"/>
</dbReference>
<dbReference type="PANTHER" id="PTHR42698">
    <property type="entry name" value="GTPASE ERA"/>
    <property type="match status" value="1"/>
</dbReference>
<gene>
    <name evidence="5" type="primary">era_4</name>
    <name evidence="5" type="ORF">NCTC12282_03123</name>
</gene>
<dbReference type="InterPro" id="IPR027417">
    <property type="entry name" value="P-loop_NTPase"/>
</dbReference>
<evidence type="ECO:0000259" key="4">
    <source>
        <dbReference type="PROSITE" id="PS51713"/>
    </source>
</evidence>
<dbReference type="InterPro" id="IPR006073">
    <property type="entry name" value="GTP-bd"/>
</dbReference>
<dbReference type="Pfam" id="PF01926">
    <property type="entry name" value="MMR_HSR1"/>
    <property type="match status" value="1"/>
</dbReference>
<dbReference type="EMBL" id="CAADJA010000002">
    <property type="protein sequence ID" value="VFS48290.1"/>
    <property type="molecule type" value="Genomic_DNA"/>
</dbReference>